<evidence type="ECO:0000313" key="6">
    <source>
        <dbReference type="EMBL" id="MFC3765892.1"/>
    </source>
</evidence>
<keyword evidence="4" id="KW-0812">Transmembrane</keyword>
<feature type="domain" description="NodB homology" evidence="5">
    <location>
        <begin position="146"/>
        <end position="332"/>
    </location>
</feature>
<protein>
    <submittedName>
        <fullName evidence="6">Glycosyltransferase</fullName>
        <ecNumber evidence="6">2.4.-.-</ecNumber>
    </submittedName>
</protein>
<dbReference type="InterPro" id="IPR002656">
    <property type="entry name" value="Acyl_transf_3_dom"/>
</dbReference>
<gene>
    <name evidence="6" type="ORF">ACFOUW_34010</name>
</gene>
<dbReference type="CDD" id="cd06423">
    <property type="entry name" value="CESA_like"/>
    <property type="match status" value="1"/>
</dbReference>
<dbReference type="SUPFAM" id="SSF53448">
    <property type="entry name" value="Nucleotide-diphospho-sugar transferases"/>
    <property type="match status" value="1"/>
</dbReference>
<keyword evidence="4" id="KW-0472">Membrane</keyword>
<dbReference type="RefSeq" id="WP_205121153.1">
    <property type="nucleotide sequence ID" value="NZ_JAFBCM010000001.1"/>
</dbReference>
<evidence type="ECO:0000313" key="7">
    <source>
        <dbReference type="Proteomes" id="UP001595699"/>
    </source>
</evidence>
<accession>A0ABV7YLM4</accession>
<keyword evidence="4" id="KW-1133">Transmembrane helix</keyword>
<sequence length="1465" mass="159448">MGVVAVASQDVRTGVSGIASTEKPDRVMFFDPTGRRWRVVRMALLVAAALLVTALAIVVPQISQPTALEAGVRYPAITADEVGTAPLFGTGPLLRVVRLERHGAHLIAMDPFADTPLHVVSAADSSRLGKSTYAIERYGYEPSRTHTMSLTFDDGPNPTYTPKILDLLSREHVPATFCIMGRNAAKYPNIVARIVREGHALCNHSYSHADLSTVSAFQTREELILTDRILRVTGGVRVDYVRPPYNGADDKSVRESTEALLRTQQWGYQIANYDFDTADWEHALDHKAIPMPDLSGDNLTVLLHDAGGKRENSVAYTKKLIDSARARGYTFHTMPDVNPELATATSKVTPTTWDKLTFGGAVVISAWSGQLLRYLLYLAVFLVVTVGLVNITLAIIRRLLRKRRIRSYAPHFDAPLISVVIAAFNEEKVIERTLDTLRRTTYPYLDIVVVDDGSTDRTAEIVDRIKATDDRVRLVRQANTGKAVALNNGFEAAAGEIVVTGDADTIFMPDAITNLVRHFVRPGAERLAAVAGVVKVGNVRNLLTRWQALEYLTQVGVERAAHAAMGAIMTVPGACAAWRRSAVLAVGGFSQATLAEDCDLALTLQQHGYLVTQDDEAIAYTEVPETMAALLRQRLRWTFGNLQSLWKHRGMLLRPRFGCLGLVVLPFAALSLATSVAFMPFIYLMVFLALRDQGVSTVLFYLLVFLGIHLVFATIGVILQKERPSHLLILPLYPAIQEPLRAYLVFKSLVSALRGAHLGWNKLSRTGTIASDPVRPTRVASAVAAPVTVAKRERWLDFLRSIALVRIVTYHTMGLAWFSLIFPSMGIMFGLAGSLMARSLDRSSGGVIMSRLRRLLPALWLLAIVWVPVMIWQGWTSNGDASRALNGPELLLWLFPILDPPTSDWGGDVSAVLWYLRTYLWFVLLSPLALAAFRRWPVRTMLVPLGMIALTAVGVFTFEGSLLNSALLDVATYGACWLLGFAHHDGMIKRARRSTLALLAVPTLAIGGWWAWNQYGVLGTYDLNEIPFAQAMWSFGFVILLLRFSPSMGWLERIPILRRLVEVLNNRAVTVYLWHEVAILLSVGVLIFVAVDNVAVQLAIVWALVAVAVVLFGWVEDLAARRAPQLVPGVPIPIPALVRIAQTPVRGFAWIRAPRRAIPALASLGVAAAAILLVTTVISPPQFGGGVPITQAAPTAGPDESQNARAASFSAAAVQWIERNVASGSRVIAGETMMRRLVSAGFSTTYLIPFDLVDSVVGAADTKALTPTALAESGLDYVVETSFTRTSPKPSPATRQRLGQAPAIATFGTGNDRIEIRLVLPKQSVPTDADAAADAQARQFAGTELATNDRLELTPAARASLESGQVDSRLLSVLSLLTGEHRLGVAGFAQEPGESSASPRRNLRITSIDGRPVTSTADVARLSRVLNLQRSTFRPTEFGVVGDQSAPAFEVHFAAPSPVGLLPGG</sequence>
<dbReference type="EC" id="2.4.-.-" evidence="6"/>
<proteinExistence type="inferred from homology"/>
<feature type="transmembrane region" description="Helical" evidence="4">
    <location>
        <begin position="1032"/>
        <end position="1051"/>
    </location>
</feature>
<dbReference type="Gene3D" id="3.20.20.370">
    <property type="entry name" value="Glycoside hydrolase/deacetylase"/>
    <property type="match status" value="1"/>
</dbReference>
<dbReference type="Pfam" id="PF13641">
    <property type="entry name" value="Glyco_tranf_2_3"/>
    <property type="match status" value="1"/>
</dbReference>
<dbReference type="PANTHER" id="PTHR43630:SF1">
    <property type="entry name" value="POLY-BETA-1,6-N-ACETYL-D-GLUCOSAMINE SYNTHASE"/>
    <property type="match status" value="1"/>
</dbReference>
<comment type="similarity">
    <text evidence="1">Belongs to the glycosyltransferase 2 family.</text>
</comment>
<dbReference type="PANTHER" id="PTHR43630">
    <property type="entry name" value="POLY-BETA-1,6-N-ACETYL-D-GLUCOSAMINE SYNTHASE"/>
    <property type="match status" value="1"/>
</dbReference>
<feature type="transmembrane region" description="Helical" evidence="4">
    <location>
        <begin position="994"/>
        <end position="1012"/>
    </location>
</feature>
<feature type="transmembrane region" description="Helical" evidence="4">
    <location>
        <begin position="815"/>
        <end position="837"/>
    </location>
</feature>
<feature type="transmembrane region" description="Helical" evidence="4">
    <location>
        <begin position="1096"/>
        <end position="1115"/>
    </location>
</feature>
<keyword evidence="2 6" id="KW-0328">Glycosyltransferase</keyword>
<organism evidence="6 7">
    <name type="scientific">Tenggerimyces flavus</name>
    <dbReference type="NCBI Taxonomy" id="1708749"/>
    <lineage>
        <taxon>Bacteria</taxon>
        <taxon>Bacillati</taxon>
        <taxon>Actinomycetota</taxon>
        <taxon>Actinomycetes</taxon>
        <taxon>Propionibacteriales</taxon>
        <taxon>Nocardioidaceae</taxon>
        <taxon>Tenggerimyces</taxon>
    </lineage>
</organism>
<dbReference type="GO" id="GO:0016757">
    <property type="term" value="F:glycosyltransferase activity"/>
    <property type="evidence" value="ECO:0007669"/>
    <property type="project" value="UniProtKB-KW"/>
</dbReference>
<dbReference type="Pfam" id="PF01522">
    <property type="entry name" value="Polysacc_deac_1"/>
    <property type="match status" value="1"/>
</dbReference>
<comment type="caution">
    <text evidence="6">The sequence shown here is derived from an EMBL/GenBank/DDBJ whole genome shotgun (WGS) entry which is preliminary data.</text>
</comment>
<feature type="transmembrane region" description="Helical" evidence="4">
    <location>
        <begin position="698"/>
        <end position="719"/>
    </location>
</feature>
<feature type="transmembrane region" description="Helical" evidence="4">
    <location>
        <begin position="657"/>
        <end position="686"/>
    </location>
</feature>
<evidence type="ECO:0000256" key="4">
    <source>
        <dbReference type="SAM" id="Phobius"/>
    </source>
</evidence>
<dbReference type="InterPro" id="IPR029044">
    <property type="entry name" value="Nucleotide-diphossugar_trans"/>
</dbReference>
<keyword evidence="3 6" id="KW-0808">Transferase</keyword>
<evidence type="ECO:0000256" key="3">
    <source>
        <dbReference type="ARBA" id="ARBA00022679"/>
    </source>
</evidence>
<dbReference type="Gene3D" id="3.90.550.10">
    <property type="entry name" value="Spore Coat Polysaccharide Biosynthesis Protein SpsA, Chain A"/>
    <property type="match status" value="1"/>
</dbReference>
<reference evidence="7" key="1">
    <citation type="journal article" date="2019" name="Int. J. Syst. Evol. Microbiol.">
        <title>The Global Catalogue of Microorganisms (GCM) 10K type strain sequencing project: providing services to taxonomists for standard genome sequencing and annotation.</title>
        <authorList>
            <consortium name="The Broad Institute Genomics Platform"/>
            <consortium name="The Broad Institute Genome Sequencing Center for Infectious Disease"/>
            <person name="Wu L."/>
            <person name="Ma J."/>
        </authorList>
    </citation>
    <scope>NUCLEOTIDE SEQUENCE [LARGE SCALE GENOMIC DNA]</scope>
    <source>
        <strain evidence="7">CGMCC 4.7241</strain>
    </source>
</reference>
<name>A0ABV7YLM4_9ACTN</name>
<dbReference type="InterPro" id="IPR011330">
    <property type="entry name" value="Glyco_hydro/deAcase_b/a-brl"/>
</dbReference>
<dbReference type="SUPFAM" id="SSF88713">
    <property type="entry name" value="Glycoside hydrolase/deacetylase"/>
    <property type="match status" value="1"/>
</dbReference>
<feature type="transmembrane region" description="Helical" evidence="4">
    <location>
        <begin position="964"/>
        <end position="982"/>
    </location>
</feature>
<feature type="transmembrane region" description="Helical" evidence="4">
    <location>
        <begin position="940"/>
        <end position="958"/>
    </location>
</feature>
<dbReference type="Proteomes" id="UP001595699">
    <property type="component" value="Unassembled WGS sequence"/>
</dbReference>
<feature type="transmembrane region" description="Helical" evidence="4">
    <location>
        <begin position="1071"/>
        <end position="1090"/>
    </location>
</feature>
<dbReference type="Pfam" id="PF01757">
    <property type="entry name" value="Acyl_transf_3"/>
    <property type="match status" value="1"/>
</dbReference>
<feature type="transmembrane region" description="Helical" evidence="4">
    <location>
        <begin position="912"/>
        <end position="933"/>
    </location>
</feature>
<feature type="transmembrane region" description="Helical" evidence="4">
    <location>
        <begin position="1157"/>
        <end position="1178"/>
    </location>
</feature>
<keyword evidence="7" id="KW-1185">Reference proteome</keyword>
<feature type="transmembrane region" description="Helical" evidence="4">
    <location>
        <begin position="39"/>
        <end position="59"/>
    </location>
</feature>
<evidence type="ECO:0000256" key="2">
    <source>
        <dbReference type="ARBA" id="ARBA00022676"/>
    </source>
</evidence>
<dbReference type="PROSITE" id="PS51677">
    <property type="entry name" value="NODB"/>
    <property type="match status" value="1"/>
</dbReference>
<evidence type="ECO:0000259" key="5">
    <source>
        <dbReference type="PROSITE" id="PS51677"/>
    </source>
</evidence>
<feature type="transmembrane region" description="Helical" evidence="4">
    <location>
        <begin position="858"/>
        <end position="875"/>
    </location>
</feature>
<dbReference type="InterPro" id="IPR002509">
    <property type="entry name" value="NODB_dom"/>
</dbReference>
<feature type="transmembrane region" description="Helical" evidence="4">
    <location>
        <begin position="374"/>
        <end position="396"/>
    </location>
</feature>
<evidence type="ECO:0000256" key="1">
    <source>
        <dbReference type="ARBA" id="ARBA00006739"/>
    </source>
</evidence>
<dbReference type="EMBL" id="JBHRZH010000043">
    <property type="protein sequence ID" value="MFC3765892.1"/>
    <property type="molecule type" value="Genomic_DNA"/>
</dbReference>